<dbReference type="eggNOG" id="COG1132">
    <property type="taxonomic scope" value="Bacteria"/>
</dbReference>
<dbReference type="InterPro" id="IPR003593">
    <property type="entry name" value="AAA+_ATPase"/>
</dbReference>
<dbReference type="STRING" id="1306406.J116_027775"/>
<dbReference type="PROSITE" id="PS50893">
    <property type="entry name" value="ABC_TRANSPORTER_2"/>
    <property type="match status" value="1"/>
</dbReference>
<keyword evidence="9" id="KW-0472">Membrane</keyword>
<evidence type="ECO:0000256" key="5">
    <source>
        <dbReference type="ARBA" id="ARBA00022692"/>
    </source>
</evidence>
<evidence type="ECO:0000256" key="6">
    <source>
        <dbReference type="ARBA" id="ARBA00022741"/>
    </source>
</evidence>
<sequence>MWSSAYDTDRPVLSGIDLVLEPGSVTALVGTSGSAKTTLAKLLPRFFDPTAGTVTIGGVDLRDIAQDQLYRLVSFVLQDVGLLDATVRDNIRLARPDADEETVRRAARAAAIRDRIAALPRGYDSMVGTEARFSGGEAQRMSIAQAILAHTPVVVLDEATAHADPESEALIQDALSEPGAGRTVLVVAHRLASVAGADRIVVLEQGRIAEQGTHEELLAARGRYASLWHLQERADSADTGYQTAGYQATDGRDTHGEDTEYQVTDDQDVCAGTGSAKEEGR</sequence>
<evidence type="ECO:0000256" key="2">
    <source>
        <dbReference type="ARBA" id="ARBA00022448"/>
    </source>
</evidence>
<evidence type="ECO:0000313" key="13">
    <source>
        <dbReference type="EMBL" id="OEJ97684.1"/>
    </source>
</evidence>
<dbReference type="Gene3D" id="3.40.50.300">
    <property type="entry name" value="P-loop containing nucleotide triphosphate hydrolases"/>
    <property type="match status" value="1"/>
</dbReference>
<keyword evidence="5" id="KW-0812">Transmembrane</keyword>
<dbReference type="InterPro" id="IPR003439">
    <property type="entry name" value="ABC_transporter-like_ATP-bd"/>
</dbReference>
<dbReference type="PROSITE" id="PS00211">
    <property type="entry name" value="ABC_TRANSPORTER_1"/>
    <property type="match status" value="1"/>
</dbReference>
<evidence type="ECO:0000313" key="14">
    <source>
        <dbReference type="Proteomes" id="UP000095329"/>
    </source>
</evidence>
<comment type="similarity">
    <text evidence="10">Belongs to the ABC transporter superfamily. Siderophore-Fe(3+) uptake transporter (SIUT) (TC 3.A.1.21) family.</text>
</comment>
<keyword evidence="4" id="KW-0997">Cell inner membrane</keyword>
<gene>
    <name evidence="13" type="ORF">J116_027775</name>
</gene>
<dbReference type="GO" id="GO:0005886">
    <property type="term" value="C:plasma membrane"/>
    <property type="evidence" value="ECO:0007669"/>
    <property type="project" value="UniProtKB-SubCell"/>
</dbReference>
<evidence type="ECO:0000256" key="4">
    <source>
        <dbReference type="ARBA" id="ARBA00022519"/>
    </source>
</evidence>
<dbReference type="InterPro" id="IPR017871">
    <property type="entry name" value="ABC_transporter-like_CS"/>
</dbReference>
<keyword evidence="6" id="KW-0547">Nucleotide-binding</keyword>
<dbReference type="SMART" id="SM00382">
    <property type="entry name" value="AAA"/>
    <property type="match status" value="1"/>
</dbReference>
<evidence type="ECO:0000256" key="10">
    <source>
        <dbReference type="ARBA" id="ARBA00023455"/>
    </source>
</evidence>
<dbReference type="FunFam" id="3.40.50.300:FF:000221">
    <property type="entry name" value="Multidrug ABC transporter ATP-binding protein"/>
    <property type="match status" value="1"/>
</dbReference>
<feature type="region of interest" description="Disordered" evidence="11">
    <location>
        <begin position="238"/>
        <end position="281"/>
    </location>
</feature>
<dbReference type="Proteomes" id="UP000095329">
    <property type="component" value="Unassembled WGS sequence"/>
</dbReference>
<evidence type="ECO:0000256" key="7">
    <source>
        <dbReference type="ARBA" id="ARBA00022840"/>
    </source>
</evidence>
<dbReference type="PANTHER" id="PTHR43394:SF1">
    <property type="entry name" value="ATP-BINDING CASSETTE SUB-FAMILY B MEMBER 10, MITOCHONDRIAL"/>
    <property type="match status" value="1"/>
</dbReference>
<feature type="domain" description="ABC transporter" evidence="12">
    <location>
        <begin position="1"/>
        <end position="230"/>
    </location>
</feature>
<keyword evidence="14" id="KW-1185">Reference proteome</keyword>
<dbReference type="GO" id="GO:0015421">
    <property type="term" value="F:ABC-type oligopeptide transporter activity"/>
    <property type="evidence" value="ECO:0007669"/>
    <property type="project" value="TreeGrafter"/>
</dbReference>
<evidence type="ECO:0000256" key="3">
    <source>
        <dbReference type="ARBA" id="ARBA00022475"/>
    </source>
</evidence>
<evidence type="ECO:0000256" key="1">
    <source>
        <dbReference type="ARBA" id="ARBA00004429"/>
    </source>
</evidence>
<organism evidence="13 14">
    <name type="scientific">Streptomyces thermolilacinus SPC6</name>
    <dbReference type="NCBI Taxonomy" id="1306406"/>
    <lineage>
        <taxon>Bacteria</taxon>
        <taxon>Bacillati</taxon>
        <taxon>Actinomycetota</taxon>
        <taxon>Actinomycetes</taxon>
        <taxon>Kitasatosporales</taxon>
        <taxon>Streptomycetaceae</taxon>
        <taxon>Streptomyces</taxon>
    </lineage>
</organism>
<accession>A0A1D3DZE1</accession>
<dbReference type="InterPro" id="IPR039421">
    <property type="entry name" value="Type_1_exporter"/>
</dbReference>
<evidence type="ECO:0000259" key="12">
    <source>
        <dbReference type="PROSITE" id="PS50893"/>
    </source>
</evidence>
<dbReference type="GO" id="GO:0016887">
    <property type="term" value="F:ATP hydrolysis activity"/>
    <property type="evidence" value="ECO:0007669"/>
    <property type="project" value="InterPro"/>
</dbReference>
<keyword evidence="2" id="KW-0813">Transport</keyword>
<dbReference type="GO" id="GO:0005524">
    <property type="term" value="F:ATP binding"/>
    <property type="evidence" value="ECO:0007669"/>
    <property type="project" value="UniProtKB-KW"/>
</dbReference>
<dbReference type="RefSeq" id="WP_051203652.1">
    <property type="nucleotide sequence ID" value="NZ_ASHX02000001.1"/>
</dbReference>
<comment type="caution">
    <text evidence="13">The sequence shown here is derived from an EMBL/GenBank/DDBJ whole genome shotgun (WGS) entry which is preliminary data.</text>
</comment>
<evidence type="ECO:0000256" key="8">
    <source>
        <dbReference type="ARBA" id="ARBA00022989"/>
    </source>
</evidence>
<evidence type="ECO:0000256" key="11">
    <source>
        <dbReference type="SAM" id="MobiDB-lite"/>
    </source>
</evidence>
<dbReference type="Pfam" id="PF00005">
    <property type="entry name" value="ABC_tran"/>
    <property type="match status" value="1"/>
</dbReference>
<dbReference type="EMBL" id="ASHX02000001">
    <property type="protein sequence ID" value="OEJ97684.1"/>
    <property type="molecule type" value="Genomic_DNA"/>
</dbReference>
<dbReference type="AlphaFoldDB" id="A0A1D3DZE1"/>
<dbReference type="OrthoDB" id="9806127at2"/>
<dbReference type="SUPFAM" id="SSF52540">
    <property type="entry name" value="P-loop containing nucleoside triphosphate hydrolases"/>
    <property type="match status" value="1"/>
</dbReference>
<dbReference type="InterPro" id="IPR027417">
    <property type="entry name" value="P-loop_NTPase"/>
</dbReference>
<keyword evidence="8" id="KW-1133">Transmembrane helix</keyword>
<reference evidence="13 14" key="1">
    <citation type="journal article" date="2013" name="Genome Announc.">
        <title>Genome Sequence of Streptomyces violaceusniger Strain SPC6, a Halotolerant Streptomycete That Exhibits Rapid Growth and Development.</title>
        <authorList>
            <person name="Chen X."/>
            <person name="Zhang B."/>
            <person name="Zhang W."/>
            <person name="Wu X."/>
            <person name="Zhang M."/>
            <person name="Chen T."/>
            <person name="Liu G."/>
            <person name="Dyson P."/>
        </authorList>
    </citation>
    <scope>NUCLEOTIDE SEQUENCE [LARGE SCALE GENOMIC DNA]</scope>
    <source>
        <strain evidence="13 14">SPC6</strain>
    </source>
</reference>
<dbReference type="PANTHER" id="PTHR43394">
    <property type="entry name" value="ATP-DEPENDENT PERMEASE MDL1, MITOCHONDRIAL"/>
    <property type="match status" value="1"/>
</dbReference>
<proteinExistence type="inferred from homology"/>
<evidence type="ECO:0000256" key="9">
    <source>
        <dbReference type="ARBA" id="ARBA00023136"/>
    </source>
</evidence>
<keyword evidence="7" id="KW-0067">ATP-binding</keyword>
<protein>
    <recommendedName>
        <fullName evidence="12">ABC transporter domain-containing protein</fullName>
    </recommendedName>
</protein>
<name>A0A1D3DZE1_9ACTN</name>
<feature type="compositionally biased region" description="Acidic residues" evidence="11">
    <location>
        <begin position="259"/>
        <end position="268"/>
    </location>
</feature>
<comment type="subcellular location">
    <subcellularLocation>
        <location evidence="1">Cell inner membrane</location>
        <topology evidence="1">Multi-pass membrane protein</topology>
    </subcellularLocation>
</comment>
<keyword evidence="3" id="KW-1003">Cell membrane</keyword>